<proteinExistence type="predicted"/>
<accession>A0ABX3XBD0</accession>
<comment type="caution">
    <text evidence="1">The sequence shown here is derived from an EMBL/GenBank/DDBJ whole genome shotgun (WGS) entry which is preliminary data.</text>
</comment>
<dbReference type="RefSeq" id="WP_085383418.1">
    <property type="nucleotide sequence ID" value="NZ_NAFJ01000101.1"/>
</dbReference>
<evidence type="ECO:0000313" key="1">
    <source>
        <dbReference type="EMBL" id="OSJ34685.1"/>
    </source>
</evidence>
<dbReference type="Proteomes" id="UP000193884">
    <property type="component" value="Unassembled WGS sequence"/>
</dbReference>
<name>A0ABX3XBD0_9BRAD</name>
<organism evidence="1 2">
    <name type="scientific">Bradyrhizobium canariense</name>
    <dbReference type="NCBI Taxonomy" id="255045"/>
    <lineage>
        <taxon>Bacteria</taxon>
        <taxon>Pseudomonadati</taxon>
        <taxon>Pseudomonadota</taxon>
        <taxon>Alphaproteobacteria</taxon>
        <taxon>Hyphomicrobiales</taxon>
        <taxon>Nitrobacteraceae</taxon>
        <taxon>Bradyrhizobium</taxon>
    </lineage>
</organism>
<reference evidence="1 2" key="1">
    <citation type="submission" date="2017-03" db="EMBL/GenBank/DDBJ databases">
        <title>Whole genome sequences of fourteen strains of Bradyrhizobium canariense and one strain of Bradyrhizobium japonicum isolated from Lupinus (Papilionoideae: Genisteae) species in Algeria.</title>
        <authorList>
            <person name="Crovadore J."/>
            <person name="Chekireb D."/>
            <person name="Brachmann A."/>
            <person name="Chablais R."/>
            <person name="Cochard B."/>
            <person name="Lefort F."/>
        </authorList>
    </citation>
    <scope>NUCLEOTIDE SEQUENCE [LARGE SCALE GENOMIC DNA]</scope>
    <source>
        <strain evidence="1 2">UBMAN05</strain>
    </source>
</reference>
<gene>
    <name evidence="1" type="ORF">BST63_03215</name>
</gene>
<keyword evidence="2" id="KW-1185">Reference proteome</keyword>
<protein>
    <submittedName>
        <fullName evidence="1">Uncharacterized protein</fullName>
    </submittedName>
</protein>
<sequence>MARKAKKLALVRYSRDDIKTLKAHSKARTPLKNIAKEMKRTEGSLRQKAMNLGIGLGHQR</sequence>
<dbReference type="EMBL" id="NAFK01000120">
    <property type="protein sequence ID" value="OSJ34685.1"/>
    <property type="molecule type" value="Genomic_DNA"/>
</dbReference>
<evidence type="ECO:0000313" key="2">
    <source>
        <dbReference type="Proteomes" id="UP000193884"/>
    </source>
</evidence>